<protein>
    <recommendedName>
        <fullName evidence="3">NADP-dependent oxidoreductase domain-containing protein</fullName>
    </recommendedName>
</protein>
<dbReference type="CDD" id="cd19071">
    <property type="entry name" value="AKR_AKR1-5-like"/>
    <property type="match status" value="1"/>
</dbReference>
<dbReference type="PROSITE" id="PS00063">
    <property type="entry name" value="ALDOKETO_REDUCTASE_3"/>
    <property type="match status" value="1"/>
</dbReference>
<proteinExistence type="inferred from homology"/>
<dbReference type="GO" id="GO:0016491">
    <property type="term" value="F:oxidoreductase activity"/>
    <property type="evidence" value="ECO:0007669"/>
    <property type="project" value="UniProtKB-KW"/>
</dbReference>
<dbReference type="InterPro" id="IPR023210">
    <property type="entry name" value="NADP_OxRdtase_dom"/>
</dbReference>
<dbReference type="InterPro" id="IPR018170">
    <property type="entry name" value="Aldo/ket_reductase_CS"/>
</dbReference>
<dbReference type="PROSITE" id="PS00062">
    <property type="entry name" value="ALDOKETO_REDUCTASE_2"/>
    <property type="match status" value="1"/>
</dbReference>
<dbReference type="PANTHER" id="PTHR43827:SF13">
    <property type="entry name" value="ALDO_KETO REDUCTASE FAMILY PROTEIN"/>
    <property type="match status" value="1"/>
</dbReference>
<dbReference type="PANTHER" id="PTHR43827">
    <property type="entry name" value="2,5-DIKETO-D-GLUCONIC ACID REDUCTASE"/>
    <property type="match status" value="1"/>
</dbReference>
<evidence type="ECO:0000256" key="2">
    <source>
        <dbReference type="ARBA" id="ARBA00023002"/>
    </source>
</evidence>
<dbReference type="PROSITE" id="PS00798">
    <property type="entry name" value="ALDOKETO_REDUCTASE_1"/>
    <property type="match status" value="1"/>
</dbReference>
<dbReference type="PaxDb" id="5507-FOXG_09961P0"/>
<dbReference type="Pfam" id="PF00248">
    <property type="entry name" value="Aldo_ket_red"/>
    <property type="match status" value="1"/>
</dbReference>
<comment type="similarity">
    <text evidence="1">Belongs to the aldo/keto reductase family.</text>
</comment>
<dbReference type="InterPro" id="IPR029044">
    <property type="entry name" value="Nucleotide-diphossugar_trans"/>
</dbReference>
<feature type="domain" description="NADP-dependent oxidoreductase" evidence="3">
    <location>
        <begin position="38"/>
        <end position="269"/>
    </location>
</feature>
<evidence type="ECO:0000256" key="1">
    <source>
        <dbReference type="ARBA" id="ARBA00007905"/>
    </source>
</evidence>
<dbReference type="SUPFAM" id="SSF53448">
    <property type="entry name" value="Nucleotide-diphospho-sugar transferases"/>
    <property type="match status" value="1"/>
</dbReference>
<name>F9F460_FUSOF</name>
<dbReference type="OrthoDB" id="2014201at2759"/>
<accession>F9F460</accession>
<dbReference type="SUPFAM" id="SSF51430">
    <property type="entry name" value="NAD(P)-linked oxidoreductase"/>
    <property type="match status" value="1"/>
</dbReference>
<comment type="caution">
    <text evidence="4">The sequence shown here is derived from an EMBL/GenBank/DDBJ whole genome shotgun (WGS) entry which is preliminary data.</text>
</comment>
<dbReference type="AlphaFoldDB" id="F9F460"/>
<gene>
    <name evidence="4" type="ORF">FOXB_01185</name>
</gene>
<sequence length="661" mass="75007">MERSQSDTLPLANSVQIPQLGFGVYLSPPEVCTKSCLTALEAGYRHIDTAQYYANETEVGQAVQKSNVDRKHVFLTTKILETAGSVDASYAKCIESIEKLDPESGYVDLFLIHSPNSGVVKRKEMWQALERLYEGGKAKSIGVSNFGIKHIEELKQFAKVWPPHVNQIEVRQLHPWAQQRDAVEYCEKNNIVVEAYAPLVRNQKADNKTLKSIASKHNVTPNQVLIRYCLQKNWVPLPKSDTPERIKANADVFGFDLDGRDMKALDDLDEGATGAIVQAVMTCTNLPPTPLSPAPFIQPTTLTLFFPPDITIFCNTTKMADNVTRHNAYATLITRDSYLPGVIILAYTLKRNVSIYPLVVLYTPNLPKDAKRILELEAPKCNMILRECEHLLPPEGVKMTLIAERFADTWTKLRVFELFEYDAVCYLDADMAVLDNMDVVFKVETHLPDDWIAANHVCVCNLDSDSWAPEDWRAENCAYTPLEHPTALTEPLQPAETSPSPHKLLNGGMFIFHPSKVLWDRMLHVFNTTPLLSTFMFPDQDFLSFFFENKWYALGWQYNAIKTMRYWHPDIWRDEEVICLHYIVDKPWAKRVGLDGVAGYKGLDGVTHCWWWQLYQYWEDERTSDGRGGNEAIAILKKLIAPADTMEGGLGYLQVGLPVRA</sequence>
<organism evidence="4">
    <name type="scientific">Fusarium oxysporum (strain Fo5176)</name>
    <name type="common">Fusarium vascular wilt</name>
    <dbReference type="NCBI Taxonomy" id="660025"/>
    <lineage>
        <taxon>Eukaryota</taxon>
        <taxon>Fungi</taxon>
        <taxon>Dikarya</taxon>
        <taxon>Ascomycota</taxon>
        <taxon>Pezizomycotina</taxon>
        <taxon>Sordariomycetes</taxon>
        <taxon>Hypocreomycetidae</taxon>
        <taxon>Hypocreales</taxon>
        <taxon>Nectriaceae</taxon>
        <taxon>Fusarium</taxon>
        <taxon>Fusarium oxysporum species complex</taxon>
    </lineage>
</organism>
<dbReference type="STRING" id="660025.F9F460"/>
<dbReference type="InterPro" id="IPR036812">
    <property type="entry name" value="NAD(P)_OxRdtase_dom_sf"/>
</dbReference>
<dbReference type="InterPro" id="IPR002495">
    <property type="entry name" value="Glyco_trans_8"/>
</dbReference>
<dbReference type="PRINTS" id="PR00069">
    <property type="entry name" value="ALDKETRDTASE"/>
</dbReference>
<dbReference type="FunFam" id="3.20.20.100:FF:000015">
    <property type="entry name" value="Oxidoreductase, aldo/keto reductase family"/>
    <property type="match status" value="1"/>
</dbReference>
<dbReference type="CDD" id="cd02537">
    <property type="entry name" value="GT8_Glycogenin"/>
    <property type="match status" value="1"/>
</dbReference>
<reference evidence="4" key="1">
    <citation type="journal article" date="2012" name="Mol. Plant Microbe Interact.">
        <title>A highly conserved effector in Fusarium oxysporum is required for full virulence on Arabidopsis.</title>
        <authorList>
            <person name="Thatcher L.F."/>
            <person name="Gardiner D.M."/>
            <person name="Kazan K."/>
            <person name="Manners J."/>
        </authorList>
    </citation>
    <scope>NUCLEOTIDE SEQUENCE [LARGE SCALE GENOMIC DNA]</scope>
    <source>
        <strain evidence="4">Fo5176</strain>
    </source>
</reference>
<dbReference type="Gene3D" id="3.90.550.10">
    <property type="entry name" value="Spore Coat Polysaccharide Biosynthesis Protein SpsA, Chain A"/>
    <property type="match status" value="1"/>
</dbReference>
<dbReference type="Gene3D" id="3.20.20.100">
    <property type="entry name" value="NADP-dependent oxidoreductase domain"/>
    <property type="match status" value="1"/>
</dbReference>
<evidence type="ECO:0000259" key="3">
    <source>
        <dbReference type="Pfam" id="PF00248"/>
    </source>
</evidence>
<dbReference type="GO" id="GO:0016757">
    <property type="term" value="F:glycosyltransferase activity"/>
    <property type="evidence" value="ECO:0007669"/>
    <property type="project" value="InterPro"/>
</dbReference>
<dbReference type="InterPro" id="IPR020471">
    <property type="entry name" value="AKR"/>
</dbReference>
<dbReference type="EMBL" id="AFQF01000435">
    <property type="protein sequence ID" value="EGU88290.1"/>
    <property type="molecule type" value="Genomic_DNA"/>
</dbReference>
<evidence type="ECO:0000313" key="4">
    <source>
        <dbReference type="EMBL" id="EGU88290.1"/>
    </source>
</evidence>
<dbReference type="Pfam" id="PF01501">
    <property type="entry name" value="Glyco_transf_8"/>
    <property type="match status" value="1"/>
</dbReference>
<keyword evidence="2" id="KW-0560">Oxidoreductase</keyword>